<keyword evidence="1" id="KW-0812">Transmembrane</keyword>
<evidence type="ECO:0000313" key="3">
    <source>
        <dbReference type="Proteomes" id="UP000624703"/>
    </source>
</evidence>
<keyword evidence="1" id="KW-1133">Transmembrane helix</keyword>
<dbReference type="RefSeq" id="WP_200310857.1">
    <property type="nucleotide sequence ID" value="NZ_JAENIM010000034.1"/>
</dbReference>
<proteinExistence type="predicted"/>
<dbReference type="SUPFAM" id="SSF48452">
    <property type="entry name" value="TPR-like"/>
    <property type="match status" value="1"/>
</dbReference>
<keyword evidence="1" id="KW-0472">Membrane</keyword>
<evidence type="ECO:0000313" key="2">
    <source>
        <dbReference type="EMBL" id="MBK1790833.1"/>
    </source>
</evidence>
<sequence length="201" mass="22633">MKKWFVHGVIILFLCCLSYEVFVVGDPESRSGTFFYALGTVVMIGIYSAICFLLYVLPALTEKATDLVYSVGDEVEDDPLHDARACFAQGDYAGAIREYRKVAETDNSSRLAWVEIAKIQHDQLENPDAALATLMEAQQSHDWPVNDKAFFHFRMADIYEKDKDNAAAAIDLYQQAMVMFPETRHAANARHKLNELGVKDA</sequence>
<dbReference type="InterPro" id="IPR011990">
    <property type="entry name" value="TPR-like_helical_dom_sf"/>
</dbReference>
<accession>A0A8J7SM33</accession>
<gene>
    <name evidence="2" type="ORF">JIN82_06655</name>
</gene>
<name>A0A8J7SM33_9BACT</name>
<feature type="transmembrane region" description="Helical" evidence="1">
    <location>
        <begin position="34"/>
        <end position="57"/>
    </location>
</feature>
<organism evidence="2 3">
    <name type="scientific">Persicirhabdus sediminis</name>
    <dbReference type="NCBI Taxonomy" id="454144"/>
    <lineage>
        <taxon>Bacteria</taxon>
        <taxon>Pseudomonadati</taxon>
        <taxon>Verrucomicrobiota</taxon>
        <taxon>Verrucomicrobiia</taxon>
        <taxon>Verrucomicrobiales</taxon>
        <taxon>Verrucomicrobiaceae</taxon>
        <taxon>Persicirhabdus</taxon>
    </lineage>
</organism>
<dbReference type="AlphaFoldDB" id="A0A8J7SM33"/>
<dbReference type="Proteomes" id="UP000624703">
    <property type="component" value="Unassembled WGS sequence"/>
</dbReference>
<evidence type="ECO:0008006" key="4">
    <source>
        <dbReference type="Google" id="ProtNLM"/>
    </source>
</evidence>
<evidence type="ECO:0000256" key="1">
    <source>
        <dbReference type="SAM" id="Phobius"/>
    </source>
</evidence>
<dbReference type="EMBL" id="JAENIM010000034">
    <property type="protein sequence ID" value="MBK1790833.1"/>
    <property type="molecule type" value="Genomic_DNA"/>
</dbReference>
<comment type="caution">
    <text evidence="2">The sequence shown here is derived from an EMBL/GenBank/DDBJ whole genome shotgun (WGS) entry which is preliminary data.</text>
</comment>
<keyword evidence="3" id="KW-1185">Reference proteome</keyword>
<reference evidence="2" key="1">
    <citation type="submission" date="2021-01" db="EMBL/GenBank/DDBJ databases">
        <title>Modified the classification status of verrucomicrobia.</title>
        <authorList>
            <person name="Feng X."/>
        </authorList>
    </citation>
    <scope>NUCLEOTIDE SEQUENCE</scope>
    <source>
        <strain evidence="2">_KCTC 22039</strain>
    </source>
</reference>
<protein>
    <recommendedName>
        <fullName evidence="4">Tetratricopeptide repeat-containing protein</fullName>
    </recommendedName>
</protein>
<dbReference type="Gene3D" id="1.25.40.10">
    <property type="entry name" value="Tetratricopeptide repeat domain"/>
    <property type="match status" value="1"/>
</dbReference>